<sequence length="171" mass="18820">MRALLNPRLWIGLVIAAALSYGLYWWHHDGYLGGKSEVQALWDADKAQVVMQSLEKRRQVSHESGVLQTQADAILKDKDEKIRLLNSAVSAVLASLRNRPARPNESGTGLPTDASTGTSASCTGAQLYRPDAEFLIGESARADKLRLDLGQCQAQYNEYREAVNQHDAAQN</sequence>
<comment type="caution">
    <text evidence="3">The sequence shown here is derived from an EMBL/GenBank/DDBJ whole genome shotgun (WGS) entry which is preliminary data.</text>
</comment>
<name>A0A1T1ANQ7_RHOFE</name>
<accession>A0A1T1ANQ7</accession>
<evidence type="ECO:0000256" key="1">
    <source>
        <dbReference type="SAM" id="MobiDB-lite"/>
    </source>
</evidence>
<evidence type="ECO:0000313" key="4">
    <source>
        <dbReference type="Proteomes" id="UP000190750"/>
    </source>
</evidence>
<feature type="compositionally biased region" description="Polar residues" evidence="1">
    <location>
        <begin position="105"/>
        <end position="122"/>
    </location>
</feature>
<keyword evidence="2" id="KW-0472">Membrane</keyword>
<dbReference type="RefSeq" id="WP_078363539.1">
    <property type="nucleotide sequence ID" value="NZ_MTJN01000002.1"/>
</dbReference>
<keyword evidence="2" id="KW-0812">Transmembrane</keyword>
<dbReference type="OrthoDB" id="9863129at2"/>
<gene>
    <name evidence="3" type="ORF">RF819_02690</name>
</gene>
<evidence type="ECO:0000256" key="2">
    <source>
        <dbReference type="SAM" id="Phobius"/>
    </source>
</evidence>
<protein>
    <recommendedName>
        <fullName evidence="5">Lysis protein</fullName>
    </recommendedName>
</protein>
<evidence type="ECO:0000313" key="3">
    <source>
        <dbReference type="EMBL" id="OOV05756.1"/>
    </source>
</evidence>
<keyword evidence="4" id="KW-1185">Reference proteome</keyword>
<dbReference type="STRING" id="28066.RF819_02690"/>
<reference evidence="3 4" key="1">
    <citation type="submission" date="2017-01" db="EMBL/GenBank/DDBJ databases">
        <title>Genome sequencing of Rhodoferax fermentans JCM 7819.</title>
        <authorList>
            <person name="Kim Y.J."/>
            <person name="Farh M.E.-A."/>
            <person name="Yang D.-C."/>
        </authorList>
    </citation>
    <scope>NUCLEOTIDE SEQUENCE [LARGE SCALE GENOMIC DNA]</scope>
    <source>
        <strain evidence="3 4">JCM 7819</strain>
    </source>
</reference>
<dbReference type="Proteomes" id="UP000190750">
    <property type="component" value="Unassembled WGS sequence"/>
</dbReference>
<feature type="transmembrane region" description="Helical" evidence="2">
    <location>
        <begin position="9"/>
        <end position="26"/>
    </location>
</feature>
<dbReference type="AlphaFoldDB" id="A0A1T1ANQ7"/>
<organism evidence="3 4">
    <name type="scientific">Rhodoferax fermentans</name>
    <dbReference type="NCBI Taxonomy" id="28066"/>
    <lineage>
        <taxon>Bacteria</taxon>
        <taxon>Pseudomonadati</taxon>
        <taxon>Pseudomonadota</taxon>
        <taxon>Betaproteobacteria</taxon>
        <taxon>Burkholderiales</taxon>
        <taxon>Comamonadaceae</taxon>
        <taxon>Rhodoferax</taxon>
    </lineage>
</organism>
<proteinExistence type="predicted"/>
<evidence type="ECO:0008006" key="5">
    <source>
        <dbReference type="Google" id="ProtNLM"/>
    </source>
</evidence>
<dbReference type="EMBL" id="MTJN01000002">
    <property type="protein sequence ID" value="OOV05756.1"/>
    <property type="molecule type" value="Genomic_DNA"/>
</dbReference>
<feature type="region of interest" description="Disordered" evidence="1">
    <location>
        <begin position="99"/>
        <end position="122"/>
    </location>
</feature>
<keyword evidence="2" id="KW-1133">Transmembrane helix</keyword>